<evidence type="ECO:0000313" key="1">
    <source>
        <dbReference type="EMBL" id="KAK4008922.1"/>
    </source>
</evidence>
<evidence type="ECO:0000313" key="2">
    <source>
        <dbReference type="Proteomes" id="UP001234178"/>
    </source>
</evidence>
<proteinExistence type="predicted"/>
<gene>
    <name evidence="1" type="ORF">OUZ56_014044</name>
</gene>
<dbReference type="EMBL" id="JAOYFB010000002">
    <property type="protein sequence ID" value="KAK4008922.1"/>
    <property type="molecule type" value="Genomic_DNA"/>
</dbReference>
<accession>A0ABQ9Z7Q7</accession>
<name>A0ABQ9Z7Q7_9CRUS</name>
<comment type="caution">
    <text evidence="1">The sequence shown here is derived from an EMBL/GenBank/DDBJ whole genome shotgun (WGS) entry which is preliminary data.</text>
</comment>
<protein>
    <submittedName>
        <fullName evidence="1">Uncharacterized protein</fullName>
    </submittedName>
</protein>
<keyword evidence="2" id="KW-1185">Reference proteome</keyword>
<dbReference type="Proteomes" id="UP001234178">
    <property type="component" value="Unassembled WGS sequence"/>
</dbReference>
<organism evidence="1 2">
    <name type="scientific">Daphnia magna</name>
    <dbReference type="NCBI Taxonomy" id="35525"/>
    <lineage>
        <taxon>Eukaryota</taxon>
        <taxon>Metazoa</taxon>
        <taxon>Ecdysozoa</taxon>
        <taxon>Arthropoda</taxon>
        <taxon>Crustacea</taxon>
        <taxon>Branchiopoda</taxon>
        <taxon>Diplostraca</taxon>
        <taxon>Cladocera</taxon>
        <taxon>Anomopoda</taxon>
        <taxon>Daphniidae</taxon>
        <taxon>Daphnia</taxon>
    </lineage>
</organism>
<sequence length="65" mass="7540">MASYLRSLCYTRVSGRIIENIDCVAFERENCGKQNREKRAGTSYQPSVSDEVEDVNLQSRRHFLI</sequence>
<reference evidence="1 2" key="1">
    <citation type="journal article" date="2023" name="Nucleic Acids Res.">
        <title>The hologenome of Daphnia magna reveals possible DNA methylation and microbiome-mediated evolution of the host genome.</title>
        <authorList>
            <person name="Chaturvedi A."/>
            <person name="Li X."/>
            <person name="Dhandapani V."/>
            <person name="Marshall H."/>
            <person name="Kissane S."/>
            <person name="Cuenca-Cambronero M."/>
            <person name="Asole G."/>
            <person name="Calvet F."/>
            <person name="Ruiz-Romero M."/>
            <person name="Marangio P."/>
            <person name="Guigo R."/>
            <person name="Rago D."/>
            <person name="Mirbahai L."/>
            <person name="Eastwood N."/>
            <person name="Colbourne J.K."/>
            <person name="Zhou J."/>
            <person name="Mallon E."/>
            <person name="Orsini L."/>
        </authorList>
    </citation>
    <scope>NUCLEOTIDE SEQUENCE [LARGE SCALE GENOMIC DNA]</scope>
    <source>
        <strain evidence="1">LRV0_1</strain>
    </source>
</reference>